<dbReference type="SUPFAM" id="SSF51445">
    <property type="entry name" value="(Trans)glycosidases"/>
    <property type="match status" value="1"/>
</dbReference>
<accession>A0A318SGK5</accession>
<dbReference type="AlphaFoldDB" id="A0A318SGK5"/>
<dbReference type="InterPro" id="IPR054593">
    <property type="entry name" value="Beta-mannosidase-like_N2"/>
</dbReference>
<dbReference type="GO" id="GO:0005975">
    <property type="term" value="P:carbohydrate metabolic process"/>
    <property type="evidence" value="ECO:0007669"/>
    <property type="project" value="InterPro"/>
</dbReference>
<dbReference type="Proteomes" id="UP000248326">
    <property type="component" value="Unassembled WGS sequence"/>
</dbReference>
<name>A0A318SGK5_9DEIO</name>
<comment type="similarity">
    <text evidence="1">Belongs to the glycosyl hydrolase 2 family.</text>
</comment>
<dbReference type="Gene3D" id="3.20.20.80">
    <property type="entry name" value="Glycosidases"/>
    <property type="match status" value="1"/>
</dbReference>
<evidence type="ECO:0000256" key="2">
    <source>
        <dbReference type="ARBA" id="ARBA00022801"/>
    </source>
</evidence>
<reference evidence="6 7" key="1">
    <citation type="submission" date="2018-06" db="EMBL/GenBank/DDBJ databases">
        <title>Genomic Encyclopedia of Type Strains, Phase IV (KMG-IV): sequencing the most valuable type-strain genomes for metagenomic binning, comparative biology and taxonomic classification.</title>
        <authorList>
            <person name="Goeker M."/>
        </authorList>
    </citation>
    <scope>NUCLEOTIDE SEQUENCE [LARGE SCALE GENOMIC DNA]</scope>
    <source>
        <strain evidence="6 7">DSM 18048</strain>
    </source>
</reference>
<dbReference type="SUPFAM" id="SSF49303">
    <property type="entry name" value="beta-Galactosidase/glucuronidase domain"/>
    <property type="match status" value="1"/>
</dbReference>
<protein>
    <submittedName>
        <fullName evidence="6">Glycosyl hydrolase family 2</fullName>
    </submittedName>
</protein>
<dbReference type="RefSeq" id="WP_110885012.1">
    <property type="nucleotide sequence ID" value="NZ_QJSX01000001.1"/>
</dbReference>
<feature type="domain" description="Glycoside hydrolase family 2 catalytic" evidence="4">
    <location>
        <begin position="285"/>
        <end position="577"/>
    </location>
</feature>
<evidence type="ECO:0000256" key="1">
    <source>
        <dbReference type="ARBA" id="ARBA00007401"/>
    </source>
</evidence>
<dbReference type="Pfam" id="PF22666">
    <property type="entry name" value="Glyco_hydro_2_N2"/>
    <property type="match status" value="1"/>
</dbReference>
<proteinExistence type="inferred from homology"/>
<gene>
    <name evidence="6" type="ORF">DES52_101338</name>
</gene>
<keyword evidence="7" id="KW-1185">Reference proteome</keyword>
<dbReference type="InterPro" id="IPR051913">
    <property type="entry name" value="GH2_Domain-Containing"/>
</dbReference>
<organism evidence="6 7">
    <name type="scientific">Deinococcus yavapaiensis KR-236</name>
    <dbReference type="NCBI Taxonomy" id="694435"/>
    <lineage>
        <taxon>Bacteria</taxon>
        <taxon>Thermotogati</taxon>
        <taxon>Deinococcota</taxon>
        <taxon>Deinococci</taxon>
        <taxon>Deinococcales</taxon>
        <taxon>Deinococcaceae</taxon>
        <taxon>Deinococcus</taxon>
    </lineage>
</organism>
<dbReference type="PANTHER" id="PTHR42732">
    <property type="entry name" value="BETA-GALACTOSIDASE"/>
    <property type="match status" value="1"/>
</dbReference>
<dbReference type="InterPro" id="IPR036156">
    <property type="entry name" value="Beta-gal/glucu_dom_sf"/>
</dbReference>
<dbReference type="InterPro" id="IPR017853">
    <property type="entry name" value="GH"/>
</dbReference>
<dbReference type="InterPro" id="IPR008979">
    <property type="entry name" value="Galactose-bd-like_sf"/>
</dbReference>
<dbReference type="InterPro" id="IPR006102">
    <property type="entry name" value="Ig-like_GH2"/>
</dbReference>
<dbReference type="Pfam" id="PF00703">
    <property type="entry name" value="Glyco_hydro_2"/>
    <property type="match status" value="1"/>
</dbReference>
<evidence type="ECO:0000259" key="5">
    <source>
        <dbReference type="Pfam" id="PF22666"/>
    </source>
</evidence>
<dbReference type="EMBL" id="QJSX01000001">
    <property type="protein sequence ID" value="PYE56534.1"/>
    <property type="molecule type" value="Genomic_DNA"/>
</dbReference>
<evidence type="ECO:0000313" key="7">
    <source>
        <dbReference type="Proteomes" id="UP000248326"/>
    </source>
</evidence>
<dbReference type="Pfam" id="PF02836">
    <property type="entry name" value="Glyco_hydro_2_C"/>
    <property type="match status" value="1"/>
</dbReference>
<dbReference type="Gene3D" id="2.60.120.260">
    <property type="entry name" value="Galactose-binding domain-like"/>
    <property type="match status" value="1"/>
</dbReference>
<dbReference type="GO" id="GO:0004553">
    <property type="term" value="F:hydrolase activity, hydrolyzing O-glycosyl compounds"/>
    <property type="evidence" value="ECO:0007669"/>
    <property type="project" value="InterPro"/>
</dbReference>
<dbReference type="OrthoDB" id="9762066at2"/>
<comment type="caution">
    <text evidence="6">The sequence shown here is derived from an EMBL/GenBank/DDBJ whole genome shotgun (WGS) entry which is preliminary data.</text>
</comment>
<sequence length="621" mass="71172">MPYSTHPNPLLERSQWRSLNGTWRFSYDDDGACRWPSEVHFDREIEVPYPPESVRSGIHDTGFHKTVWYARTVTLEPFERAGSLMLHFEAIDYIASVWVNGQLLARHEGGHVGFVVDVTEQAQESDTLDIVVRAEDDPFDLAKPRGKQDWQLEPHSIWYPRTTGIWQTVWLESVPDTRISRLQWDSRMDRWEIIVEAGIEGEPRSDLSLRVRLSMEGQIVTDDRYSIVGNEVSRRISLPDPGIDDFRNELLWSPNHPTLIDATVELLAGNDVIDVVKSYCAIRSVDVQGNRFLLNGRPYYLKLVLDQGYWPDSLMTATDEELRRDVELIRQLGFNGARKHQKIESKRWLYWCDVLGVLVWEEMPSPYRFTTKAVERLTAEWTCIIERDRSHPCIVAWVPFNESWGVPDIPTNAAHRDYVRALYHLTKTIDPTRPVIGNDGWEHVATDMVTVHDYADDPAVILRRYGTLESTRVSLEQQRPGDRVITVPGFEMVDQPVLLTEFGGIAFFPGGELGWGYSQSEDENDFLDDYTDLLAAVHGCNGLSGFCYTQLTDTFQEKNGLLYEDRTPKADMLAVAKATQGPRTAREMTIDPAMNPFGYSLRWRKRSGQTRQDEVAMPGTD</sequence>
<evidence type="ECO:0000259" key="3">
    <source>
        <dbReference type="Pfam" id="PF00703"/>
    </source>
</evidence>
<keyword evidence="2 6" id="KW-0378">Hydrolase</keyword>
<dbReference type="SUPFAM" id="SSF49785">
    <property type="entry name" value="Galactose-binding domain-like"/>
    <property type="match status" value="1"/>
</dbReference>
<feature type="domain" description="Glycoside hydrolase family 2 immunoglobulin-like beta-sandwich" evidence="3">
    <location>
        <begin position="177"/>
        <end position="283"/>
    </location>
</feature>
<evidence type="ECO:0000313" key="6">
    <source>
        <dbReference type="EMBL" id="PYE56534.1"/>
    </source>
</evidence>
<dbReference type="PANTHER" id="PTHR42732:SF3">
    <property type="entry name" value="HYDROLASE"/>
    <property type="match status" value="1"/>
</dbReference>
<feature type="domain" description="Beta-mannosidase-like galactose-binding" evidence="5">
    <location>
        <begin position="65"/>
        <end position="134"/>
    </location>
</feature>
<dbReference type="InterPro" id="IPR006103">
    <property type="entry name" value="Glyco_hydro_2_cat"/>
</dbReference>
<evidence type="ECO:0000259" key="4">
    <source>
        <dbReference type="Pfam" id="PF02836"/>
    </source>
</evidence>